<keyword evidence="1" id="KW-0472">Membrane</keyword>
<feature type="transmembrane region" description="Helical" evidence="1">
    <location>
        <begin position="20"/>
        <end position="45"/>
    </location>
</feature>
<comment type="caution">
    <text evidence="2">The sequence shown here is derived from an EMBL/GenBank/DDBJ whole genome shotgun (WGS) entry which is preliminary data.</text>
</comment>
<keyword evidence="3" id="KW-1185">Reference proteome</keyword>
<keyword evidence="1" id="KW-1133">Transmembrane helix</keyword>
<evidence type="ECO:0000256" key="1">
    <source>
        <dbReference type="SAM" id="Phobius"/>
    </source>
</evidence>
<organism evidence="2 3">
    <name type="scientific">Fusarium kuroshium</name>
    <dbReference type="NCBI Taxonomy" id="2010991"/>
    <lineage>
        <taxon>Eukaryota</taxon>
        <taxon>Fungi</taxon>
        <taxon>Dikarya</taxon>
        <taxon>Ascomycota</taxon>
        <taxon>Pezizomycotina</taxon>
        <taxon>Sordariomycetes</taxon>
        <taxon>Hypocreomycetidae</taxon>
        <taxon>Hypocreales</taxon>
        <taxon>Nectriaceae</taxon>
        <taxon>Fusarium</taxon>
        <taxon>Fusarium solani species complex</taxon>
    </lineage>
</organism>
<dbReference type="OrthoDB" id="5096326at2759"/>
<name>A0A3M2RNW5_9HYPO</name>
<dbReference type="EMBL" id="NKUJ01000371">
    <property type="protein sequence ID" value="RMJ07001.1"/>
    <property type="molecule type" value="Genomic_DNA"/>
</dbReference>
<keyword evidence="1" id="KW-0812">Transmembrane</keyword>
<accession>A0A3M2RNW5</accession>
<sequence length="91" mass="9738">MVRYAGLEKQNEPSDFLGPGMYVLAAGVLVKFLAIAGVFIGFLLFGFISLVEERNEDGTTVNIAGGRQMCGPIMVAVRAQSIPVLDSFDPT</sequence>
<evidence type="ECO:0000313" key="3">
    <source>
        <dbReference type="Proteomes" id="UP000277212"/>
    </source>
</evidence>
<evidence type="ECO:0000313" key="2">
    <source>
        <dbReference type="EMBL" id="RMJ07001.1"/>
    </source>
</evidence>
<protein>
    <submittedName>
        <fullName evidence="2">Uncharacterized protein</fullName>
    </submittedName>
</protein>
<dbReference type="AlphaFoldDB" id="A0A3M2RNW5"/>
<dbReference type="Proteomes" id="UP000277212">
    <property type="component" value="Unassembled WGS sequence"/>
</dbReference>
<reference evidence="2 3" key="1">
    <citation type="submission" date="2017-06" db="EMBL/GenBank/DDBJ databases">
        <title>Comparative genomic analysis of Ambrosia Fusariam Clade fungi.</title>
        <authorList>
            <person name="Stajich J.E."/>
            <person name="Carrillo J."/>
            <person name="Kijimoto T."/>
            <person name="Eskalen A."/>
            <person name="O'Donnell K."/>
            <person name="Kasson M."/>
        </authorList>
    </citation>
    <scope>NUCLEOTIDE SEQUENCE [LARGE SCALE GENOMIC DNA]</scope>
    <source>
        <strain evidence="2">UCR3666</strain>
    </source>
</reference>
<gene>
    <name evidence="2" type="ORF">CDV36_013394</name>
</gene>
<proteinExistence type="predicted"/>